<evidence type="ECO:0000256" key="2">
    <source>
        <dbReference type="ARBA" id="ARBA00023002"/>
    </source>
</evidence>
<gene>
    <name evidence="4" type="ORF">OG308_12665</name>
</gene>
<protein>
    <submittedName>
        <fullName evidence="4">SDR family NAD(P)-dependent oxidoreductase</fullName>
    </submittedName>
</protein>
<dbReference type="SUPFAM" id="SSF51735">
    <property type="entry name" value="NAD(P)-binding Rossmann-fold domains"/>
    <property type="match status" value="1"/>
</dbReference>
<evidence type="ECO:0000256" key="3">
    <source>
        <dbReference type="SAM" id="MobiDB-lite"/>
    </source>
</evidence>
<dbReference type="RefSeq" id="WP_405150533.1">
    <property type="nucleotide sequence ID" value="NZ_CP109527.1"/>
</dbReference>
<evidence type="ECO:0000313" key="5">
    <source>
        <dbReference type="Proteomes" id="UP001621418"/>
    </source>
</evidence>
<organism evidence="4 5">
    <name type="scientific">Nocardia salmonicida</name>
    <dbReference type="NCBI Taxonomy" id="53431"/>
    <lineage>
        <taxon>Bacteria</taxon>
        <taxon>Bacillati</taxon>
        <taxon>Actinomycetota</taxon>
        <taxon>Actinomycetes</taxon>
        <taxon>Mycobacteriales</taxon>
        <taxon>Nocardiaceae</taxon>
        <taxon>Nocardia</taxon>
    </lineage>
</organism>
<comment type="similarity">
    <text evidence="1">Belongs to the short-chain dehydrogenases/reductases (SDR) family.</text>
</comment>
<dbReference type="PANTHER" id="PTHR24320">
    <property type="entry name" value="RETINOL DEHYDROGENASE"/>
    <property type="match status" value="1"/>
</dbReference>
<proteinExistence type="inferred from homology"/>
<feature type="region of interest" description="Disordered" evidence="3">
    <location>
        <begin position="300"/>
        <end position="320"/>
    </location>
</feature>
<dbReference type="PRINTS" id="PR00081">
    <property type="entry name" value="GDHRDH"/>
</dbReference>
<dbReference type="InterPro" id="IPR002347">
    <property type="entry name" value="SDR_fam"/>
</dbReference>
<evidence type="ECO:0000256" key="1">
    <source>
        <dbReference type="ARBA" id="ARBA00006484"/>
    </source>
</evidence>
<dbReference type="Pfam" id="PF00106">
    <property type="entry name" value="adh_short"/>
    <property type="match status" value="1"/>
</dbReference>
<evidence type="ECO:0000313" key="4">
    <source>
        <dbReference type="EMBL" id="WTY38615.1"/>
    </source>
</evidence>
<name>A0ABZ1NFG9_9NOCA</name>
<dbReference type="Proteomes" id="UP001621418">
    <property type="component" value="Chromosome"/>
</dbReference>
<keyword evidence="5" id="KW-1185">Reference proteome</keyword>
<reference evidence="4 5" key="1">
    <citation type="submission" date="2022-10" db="EMBL/GenBank/DDBJ databases">
        <title>The complete genomes of actinobacterial strains from the NBC collection.</title>
        <authorList>
            <person name="Joergensen T.S."/>
            <person name="Alvarez Arevalo M."/>
            <person name="Sterndorff E.B."/>
            <person name="Faurdal D."/>
            <person name="Vuksanovic O."/>
            <person name="Mourched A.-S."/>
            <person name="Charusanti P."/>
            <person name="Shaw S."/>
            <person name="Blin K."/>
            <person name="Weber T."/>
        </authorList>
    </citation>
    <scope>NUCLEOTIDE SEQUENCE [LARGE SCALE GENOMIC DNA]</scope>
    <source>
        <strain evidence="4 5">NBC_01413</strain>
    </source>
</reference>
<dbReference type="InterPro" id="IPR036291">
    <property type="entry name" value="NAD(P)-bd_dom_sf"/>
</dbReference>
<sequence>MTSSDRTFVVTGGTSGLGYECAKTLALDPRNTVVITGRDATRTRELAATIGAHGMALDLSAQSSVGAFVAELGVADLPPLAGLVCNAGVQFTRRTLTADGMEATFATNHLGHLALILDLLDHFTAPARILLVSSGTHDPDQFTGMPHPLHATAHELAYPPPPTESAQRDARRRYTTSKLANLRTAYHLARELAPRDITVNAFDPGLMPGTGLARDAGAFQRLAWKTIARALVVLPGVRTPQGSGADLAWLAAAPAREGITGQYLVRRTPVRSSAASYDEPAQRALYRDSLELLAELDAGSPKIGDTPRIIGAGRRGDDRQ</sequence>
<keyword evidence="2" id="KW-0560">Oxidoreductase</keyword>
<dbReference type="EMBL" id="CP109527">
    <property type="protein sequence ID" value="WTY38615.1"/>
    <property type="molecule type" value="Genomic_DNA"/>
</dbReference>
<accession>A0ABZ1NFG9</accession>
<dbReference type="Gene3D" id="3.40.50.720">
    <property type="entry name" value="NAD(P)-binding Rossmann-like Domain"/>
    <property type="match status" value="1"/>
</dbReference>
<dbReference type="PANTHER" id="PTHR24320:SF152">
    <property type="entry name" value="SHORT-CHAIN DEHYDROGENASE_REDUCTASE FAMILY PROTEIN"/>
    <property type="match status" value="1"/>
</dbReference>